<dbReference type="InterPro" id="IPR007484">
    <property type="entry name" value="Peptidase_M28"/>
</dbReference>
<gene>
    <name evidence="2" type="ORF">FLL46_09905</name>
</gene>
<dbReference type="Pfam" id="PF04389">
    <property type="entry name" value="Peptidase_M28"/>
    <property type="match status" value="1"/>
</dbReference>
<dbReference type="GO" id="GO:0006508">
    <property type="term" value="P:proteolysis"/>
    <property type="evidence" value="ECO:0007669"/>
    <property type="project" value="InterPro"/>
</dbReference>
<evidence type="ECO:0000313" key="3">
    <source>
        <dbReference type="Proteomes" id="UP000315439"/>
    </source>
</evidence>
<dbReference type="OrthoDB" id="9778250at2"/>
<dbReference type="AlphaFoldDB" id="A0A545UE02"/>
<proteinExistence type="predicted"/>
<evidence type="ECO:0000313" key="2">
    <source>
        <dbReference type="EMBL" id="TQV87690.1"/>
    </source>
</evidence>
<accession>A0A545UE02</accession>
<name>A0A545UE02_9GAMM</name>
<keyword evidence="3" id="KW-1185">Reference proteome</keyword>
<dbReference type="InterPro" id="IPR045175">
    <property type="entry name" value="M28_fam"/>
</dbReference>
<dbReference type="Proteomes" id="UP000315439">
    <property type="component" value="Unassembled WGS sequence"/>
</dbReference>
<comment type="caution">
    <text evidence="2">The sequence shown here is derived from an EMBL/GenBank/DDBJ whole genome shotgun (WGS) entry which is preliminary data.</text>
</comment>
<evidence type="ECO:0000259" key="1">
    <source>
        <dbReference type="Pfam" id="PF04389"/>
    </source>
</evidence>
<feature type="domain" description="Peptidase M28" evidence="1">
    <location>
        <begin position="118"/>
        <end position="323"/>
    </location>
</feature>
<dbReference type="PANTHER" id="PTHR12147">
    <property type="entry name" value="METALLOPEPTIDASE M28 FAMILY MEMBER"/>
    <property type="match status" value="1"/>
</dbReference>
<sequence length="335" mass="37767">MATARFKYQTKVAGRVRLNFTTRLFTLLSLILVVSCSSKLPPCPPNASPTLLIDRQTLLNDLKILSADSMEGRKVGTKGSANAQDFIAQRFQQIKLKSFEENFRHFFKYGSDQQQGVNMIAWLKGKQYSDQYIVVTAHYDHLGKKGSRIFNGADDNASGVSAMLSLAEYLSKNVPRRSVIFVATDAEEDGLHGAKAFIKNPPVELEQIKYNFNLDMVARGGYRKRLYLAGTRKNKQLNSLAAKSINQAKVCLRKGHEGRTRIRGASVQSTNWDNASDHSPFVKKKIPYLYFGVDLHKDYHQPSDTFENINADFFTASVETIVNTFRLLDQEPIDQ</sequence>
<dbReference type="GO" id="GO:0008235">
    <property type="term" value="F:metalloexopeptidase activity"/>
    <property type="evidence" value="ECO:0007669"/>
    <property type="project" value="InterPro"/>
</dbReference>
<protein>
    <submittedName>
        <fullName evidence="2">M28 family peptidase</fullName>
    </submittedName>
</protein>
<dbReference type="PANTHER" id="PTHR12147:SF26">
    <property type="entry name" value="PEPTIDASE M28 DOMAIN-CONTAINING PROTEIN"/>
    <property type="match status" value="1"/>
</dbReference>
<dbReference type="SUPFAM" id="SSF53187">
    <property type="entry name" value="Zn-dependent exopeptidases"/>
    <property type="match status" value="1"/>
</dbReference>
<dbReference type="Gene3D" id="3.40.630.10">
    <property type="entry name" value="Zn peptidases"/>
    <property type="match status" value="1"/>
</dbReference>
<organism evidence="2 3">
    <name type="scientific">Aliikangiella coralliicola</name>
    <dbReference type="NCBI Taxonomy" id="2592383"/>
    <lineage>
        <taxon>Bacteria</taxon>
        <taxon>Pseudomonadati</taxon>
        <taxon>Pseudomonadota</taxon>
        <taxon>Gammaproteobacteria</taxon>
        <taxon>Oceanospirillales</taxon>
        <taxon>Pleioneaceae</taxon>
        <taxon>Aliikangiella</taxon>
    </lineage>
</organism>
<dbReference type="RefSeq" id="WP_142893351.1">
    <property type="nucleotide sequence ID" value="NZ_ML660163.1"/>
</dbReference>
<dbReference type="EMBL" id="VIKS01000006">
    <property type="protein sequence ID" value="TQV87690.1"/>
    <property type="molecule type" value="Genomic_DNA"/>
</dbReference>
<reference evidence="2 3" key="1">
    <citation type="submission" date="2019-07" db="EMBL/GenBank/DDBJ databases">
        <title>Draft genome for Aliikangiella sp. M105.</title>
        <authorList>
            <person name="Wang G."/>
        </authorList>
    </citation>
    <scope>NUCLEOTIDE SEQUENCE [LARGE SCALE GENOMIC DNA]</scope>
    <source>
        <strain evidence="2 3">M105</strain>
    </source>
</reference>